<feature type="region of interest" description="Disordered" evidence="8">
    <location>
        <begin position="56"/>
        <end position="76"/>
    </location>
</feature>
<evidence type="ECO:0000256" key="7">
    <source>
        <dbReference type="ARBA" id="ARBA00023136"/>
    </source>
</evidence>
<evidence type="ECO:0000313" key="10">
    <source>
        <dbReference type="EMBL" id="KAG6602552.1"/>
    </source>
</evidence>
<dbReference type="EMBL" id="JAGKQH010000004">
    <property type="protein sequence ID" value="KAG6602552.1"/>
    <property type="molecule type" value="Genomic_DNA"/>
</dbReference>
<keyword evidence="6 9" id="KW-1133">Transmembrane helix</keyword>
<dbReference type="PANTHER" id="PTHR33228">
    <property type="entry name" value="PROTEIN GLUTAMINE DUMPER 4-RELATED"/>
    <property type="match status" value="1"/>
</dbReference>
<dbReference type="PANTHER" id="PTHR33228:SF76">
    <property type="entry name" value="PROTEIN GLUTAMINE DUMPER 7"/>
    <property type="match status" value="1"/>
</dbReference>
<evidence type="ECO:0000256" key="4">
    <source>
        <dbReference type="ARBA" id="ARBA00022692"/>
    </source>
</evidence>
<keyword evidence="11" id="KW-1185">Reference proteome</keyword>
<evidence type="ECO:0000256" key="1">
    <source>
        <dbReference type="ARBA" id="ARBA00004167"/>
    </source>
</evidence>
<keyword evidence="4 9" id="KW-0812">Transmembrane</keyword>
<feature type="non-terminal residue" evidence="10">
    <location>
        <position position="1"/>
    </location>
</feature>
<dbReference type="InterPro" id="IPR040359">
    <property type="entry name" value="GDU"/>
</dbReference>
<reference evidence="10 11" key="1">
    <citation type="journal article" date="2021" name="Hortic Res">
        <title>The domestication of Cucurbita argyrosperma as revealed by the genome of its wild relative.</title>
        <authorList>
            <person name="Barrera-Redondo J."/>
            <person name="Sanchez-de la Vega G."/>
            <person name="Aguirre-Liguori J.A."/>
            <person name="Castellanos-Morales G."/>
            <person name="Gutierrez-Guerrero Y.T."/>
            <person name="Aguirre-Dugua X."/>
            <person name="Aguirre-Planter E."/>
            <person name="Tenaillon M.I."/>
            <person name="Lira-Saade R."/>
            <person name="Eguiarte L.E."/>
        </authorList>
    </citation>
    <scope>NUCLEOTIDE SEQUENCE [LARGE SCALE GENOMIC DNA]</scope>
    <source>
        <strain evidence="10">JBR-2021</strain>
    </source>
</reference>
<evidence type="ECO:0000256" key="6">
    <source>
        <dbReference type="ARBA" id="ARBA00022989"/>
    </source>
</evidence>
<organism evidence="10 11">
    <name type="scientific">Cucurbita argyrosperma subsp. sororia</name>
    <dbReference type="NCBI Taxonomy" id="37648"/>
    <lineage>
        <taxon>Eukaryota</taxon>
        <taxon>Viridiplantae</taxon>
        <taxon>Streptophyta</taxon>
        <taxon>Embryophyta</taxon>
        <taxon>Tracheophyta</taxon>
        <taxon>Spermatophyta</taxon>
        <taxon>Magnoliopsida</taxon>
        <taxon>eudicotyledons</taxon>
        <taxon>Gunneridae</taxon>
        <taxon>Pentapetalae</taxon>
        <taxon>rosids</taxon>
        <taxon>fabids</taxon>
        <taxon>Cucurbitales</taxon>
        <taxon>Cucurbitaceae</taxon>
        <taxon>Cucurbiteae</taxon>
        <taxon>Cucurbita</taxon>
    </lineage>
</organism>
<dbReference type="AlphaFoldDB" id="A0AAV6NXD2"/>
<dbReference type="GO" id="GO:0006865">
    <property type="term" value="P:amino acid transport"/>
    <property type="evidence" value="ECO:0007669"/>
    <property type="project" value="UniProtKB-KW"/>
</dbReference>
<proteinExistence type="inferred from homology"/>
<comment type="subcellular location">
    <subcellularLocation>
        <location evidence="1">Membrane</location>
        <topology evidence="1">Single-pass membrane protein</topology>
    </subcellularLocation>
</comment>
<comment type="similarity">
    <text evidence="2">Belongs to the GLUTAMINE DUMPER 1 (TC 9.B.60) family.</text>
</comment>
<keyword evidence="7 9" id="KW-0472">Membrane</keyword>
<evidence type="ECO:0000256" key="8">
    <source>
        <dbReference type="SAM" id="MobiDB-lite"/>
    </source>
</evidence>
<accession>A0AAV6NXD2</accession>
<dbReference type="GO" id="GO:0080143">
    <property type="term" value="P:regulation of amino acid export"/>
    <property type="evidence" value="ECO:0007669"/>
    <property type="project" value="InterPro"/>
</dbReference>
<dbReference type="Proteomes" id="UP000685013">
    <property type="component" value="Chromosome 4"/>
</dbReference>
<dbReference type="GO" id="GO:0016020">
    <property type="term" value="C:membrane"/>
    <property type="evidence" value="ECO:0007669"/>
    <property type="project" value="UniProtKB-SubCell"/>
</dbReference>
<protein>
    <submittedName>
        <fullName evidence="10">Protein GLUTAMINE DUMPER 1</fullName>
    </submittedName>
</protein>
<evidence type="ECO:0000256" key="5">
    <source>
        <dbReference type="ARBA" id="ARBA00022970"/>
    </source>
</evidence>
<evidence type="ECO:0000256" key="2">
    <source>
        <dbReference type="ARBA" id="ARBA00009977"/>
    </source>
</evidence>
<evidence type="ECO:0000256" key="9">
    <source>
        <dbReference type="SAM" id="Phobius"/>
    </source>
</evidence>
<sequence length="114" mass="12368">MRGMRSLAASASASAMKTGHYHFWNTSVPYLFGAITLTLLLILTALIFLVCSCRKHSSSSDEEDQKTKIDTPSVAADDPQPKIVVIMAGNHTPTFLATATPSDSSNFSRSTERF</sequence>
<comment type="caution">
    <text evidence="10">The sequence shown here is derived from an EMBL/GenBank/DDBJ whole genome shotgun (WGS) entry which is preliminary data.</text>
</comment>
<evidence type="ECO:0000256" key="3">
    <source>
        <dbReference type="ARBA" id="ARBA00022448"/>
    </source>
</evidence>
<feature type="transmembrane region" description="Helical" evidence="9">
    <location>
        <begin position="31"/>
        <end position="51"/>
    </location>
</feature>
<name>A0AAV6NXD2_9ROSI</name>
<gene>
    <name evidence="10" type="primary">GDU1</name>
    <name evidence="10" type="ORF">SDJN03_07785</name>
</gene>
<keyword evidence="5" id="KW-0029">Amino-acid transport</keyword>
<keyword evidence="3" id="KW-0813">Transport</keyword>
<evidence type="ECO:0000313" key="11">
    <source>
        <dbReference type="Proteomes" id="UP000685013"/>
    </source>
</evidence>